<dbReference type="EMBL" id="QJKJ01008799">
    <property type="protein sequence ID" value="RDX78651.1"/>
    <property type="molecule type" value="Genomic_DNA"/>
</dbReference>
<proteinExistence type="predicted"/>
<comment type="caution">
    <text evidence="2">The sequence shown here is derived from an EMBL/GenBank/DDBJ whole genome shotgun (WGS) entry which is preliminary data.</text>
</comment>
<evidence type="ECO:0000256" key="1">
    <source>
        <dbReference type="SAM" id="MobiDB-lite"/>
    </source>
</evidence>
<accession>A0A371FK63</accession>
<dbReference type="AlphaFoldDB" id="A0A371FK63"/>
<feature type="region of interest" description="Disordered" evidence="1">
    <location>
        <begin position="268"/>
        <end position="300"/>
    </location>
</feature>
<dbReference type="Pfam" id="PF14223">
    <property type="entry name" value="Retrotran_gag_2"/>
    <property type="match status" value="1"/>
</dbReference>
<feature type="non-terminal residue" evidence="2">
    <location>
        <position position="1"/>
    </location>
</feature>
<dbReference type="OrthoDB" id="418757at2759"/>
<dbReference type="Proteomes" id="UP000257109">
    <property type="component" value="Unassembled WGS sequence"/>
</dbReference>
<protein>
    <submittedName>
        <fullName evidence="2">Uncharacterized protein</fullName>
    </submittedName>
</protein>
<organism evidence="2 3">
    <name type="scientific">Mucuna pruriens</name>
    <name type="common">Velvet bean</name>
    <name type="synonym">Dolichos pruriens</name>
    <dbReference type="NCBI Taxonomy" id="157652"/>
    <lineage>
        <taxon>Eukaryota</taxon>
        <taxon>Viridiplantae</taxon>
        <taxon>Streptophyta</taxon>
        <taxon>Embryophyta</taxon>
        <taxon>Tracheophyta</taxon>
        <taxon>Spermatophyta</taxon>
        <taxon>Magnoliopsida</taxon>
        <taxon>eudicotyledons</taxon>
        <taxon>Gunneridae</taxon>
        <taxon>Pentapetalae</taxon>
        <taxon>rosids</taxon>
        <taxon>fabids</taxon>
        <taxon>Fabales</taxon>
        <taxon>Fabaceae</taxon>
        <taxon>Papilionoideae</taxon>
        <taxon>50 kb inversion clade</taxon>
        <taxon>NPAAA clade</taxon>
        <taxon>indigoferoid/millettioid clade</taxon>
        <taxon>Phaseoleae</taxon>
        <taxon>Mucuna</taxon>
    </lineage>
</organism>
<reference evidence="2" key="1">
    <citation type="submission" date="2018-05" db="EMBL/GenBank/DDBJ databases">
        <title>Draft genome of Mucuna pruriens seed.</title>
        <authorList>
            <person name="Nnadi N.E."/>
            <person name="Vos R."/>
            <person name="Hasami M.H."/>
            <person name="Devisetty U.K."/>
            <person name="Aguiy J.C."/>
        </authorList>
    </citation>
    <scope>NUCLEOTIDE SEQUENCE [LARGE SCALE GENOMIC DNA]</scope>
    <source>
        <strain evidence="2">JCA_2017</strain>
    </source>
</reference>
<evidence type="ECO:0000313" key="2">
    <source>
        <dbReference type="EMBL" id="RDX78651.1"/>
    </source>
</evidence>
<evidence type="ECO:0000313" key="3">
    <source>
        <dbReference type="Proteomes" id="UP000257109"/>
    </source>
</evidence>
<keyword evidence="3" id="KW-1185">Reference proteome</keyword>
<name>A0A371FK63_MUCPR</name>
<sequence length="300" mass="34637">MRRSQIEERHKERTGNLTVGSIHLVIHIDHLDLDLENPCSMKNETFEHQHVFKEDTSLSHHLNEFQGILDQMSGMCIKFEDKILGLLFLNSLLDSWETFKVFITNPVPNGVVFLQMVKGNVLNEEIRRKTQGSSFQSKMGNDGVTKVIDVGDVCLQTNMGMQLWPRGVKHAPDIRFNLINVHMLDDGGYDNHFGYVYALKTKDQVLEKFKQFQALVERQSDNKKLVKSCDVQFMEDQTIEDIDKNGEQHNYVSDQQLGDCFNIPFDDDVKEEQKMSQDENPGDALEPPPIQLKRSNRERQ</sequence>
<gene>
    <name evidence="2" type="ORF">CR513_41041</name>
</gene>